<gene>
    <name evidence="1" type="ORF">PoMZ_09219</name>
</gene>
<reference evidence="1 2" key="1">
    <citation type="journal article" date="2019" name="Mol. Biol. Evol.">
        <title>Blast fungal genomes show frequent chromosomal changes, gene gains and losses, and effector gene turnover.</title>
        <authorList>
            <person name="Gomez Luciano L.B."/>
            <person name="Jason Tsai I."/>
            <person name="Chuma I."/>
            <person name="Tosa Y."/>
            <person name="Chen Y.H."/>
            <person name="Li J.Y."/>
            <person name="Li M.Y."/>
            <person name="Jade Lu M.Y."/>
            <person name="Nakayashiki H."/>
            <person name="Li W.H."/>
        </authorList>
    </citation>
    <scope>NUCLEOTIDE SEQUENCE [LARGE SCALE GENOMIC DNA]</scope>
    <source>
        <strain evidence="1">MZ5-1-6</strain>
    </source>
</reference>
<proteinExistence type="predicted"/>
<dbReference type="AlphaFoldDB" id="A0A4P7MWF7"/>
<evidence type="ECO:0000313" key="1">
    <source>
        <dbReference type="EMBL" id="QBZ53532.1"/>
    </source>
</evidence>
<organism evidence="1 2">
    <name type="scientific">Pyricularia oryzae</name>
    <name type="common">Rice blast fungus</name>
    <name type="synonym">Magnaporthe oryzae</name>
    <dbReference type="NCBI Taxonomy" id="318829"/>
    <lineage>
        <taxon>Eukaryota</taxon>
        <taxon>Fungi</taxon>
        <taxon>Dikarya</taxon>
        <taxon>Ascomycota</taxon>
        <taxon>Pezizomycotina</taxon>
        <taxon>Sordariomycetes</taxon>
        <taxon>Sordariomycetidae</taxon>
        <taxon>Magnaporthales</taxon>
        <taxon>Pyriculariaceae</taxon>
        <taxon>Pyricularia</taxon>
    </lineage>
</organism>
<dbReference type="EMBL" id="CP034204">
    <property type="protein sequence ID" value="QBZ53532.1"/>
    <property type="molecule type" value="Genomic_DNA"/>
</dbReference>
<evidence type="ECO:0000313" key="2">
    <source>
        <dbReference type="Proteomes" id="UP000294847"/>
    </source>
</evidence>
<protein>
    <submittedName>
        <fullName evidence="1">Uncharacterized protein</fullName>
    </submittedName>
</protein>
<dbReference type="Proteomes" id="UP000294847">
    <property type="component" value="Chromosome 1"/>
</dbReference>
<accession>A0A4P7MWF7</accession>
<name>A0A4P7MWF7_PYROR</name>
<sequence length="54" mass="6175">MTWQPKSLLPVLALVARFYKNTQIFRSKSSGCKVGSRTSDSPVPNWQTRSIFRC</sequence>